<keyword evidence="8" id="KW-1185">Reference proteome</keyword>
<protein>
    <recommendedName>
        <fullName evidence="6">Integral membrane bound transporter domain-containing protein</fullName>
    </recommendedName>
</protein>
<keyword evidence="4 5" id="KW-0472">Membrane</keyword>
<feature type="transmembrane region" description="Helical" evidence="5">
    <location>
        <begin position="203"/>
        <end position="221"/>
    </location>
</feature>
<feature type="transmembrane region" description="Helical" evidence="5">
    <location>
        <begin position="106"/>
        <end position="125"/>
    </location>
</feature>
<keyword evidence="2 5" id="KW-0812">Transmembrane</keyword>
<reference evidence="8" key="1">
    <citation type="journal article" date="2019" name="Int. J. Syst. Evol. Microbiol.">
        <title>The Global Catalogue of Microorganisms (GCM) 10K type strain sequencing project: providing services to taxonomists for standard genome sequencing and annotation.</title>
        <authorList>
            <consortium name="The Broad Institute Genomics Platform"/>
            <consortium name="The Broad Institute Genome Sequencing Center for Infectious Disease"/>
            <person name="Wu L."/>
            <person name="Ma J."/>
        </authorList>
    </citation>
    <scope>NUCLEOTIDE SEQUENCE [LARGE SCALE GENOMIC DNA]</scope>
    <source>
        <strain evidence="8">JCM 18959</strain>
    </source>
</reference>
<evidence type="ECO:0000259" key="6">
    <source>
        <dbReference type="Pfam" id="PF13515"/>
    </source>
</evidence>
<comment type="caution">
    <text evidence="7">The sequence shown here is derived from an EMBL/GenBank/DDBJ whole genome shotgun (WGS) entry which is preliminary data.</text>
</comment>
<feature type="transmembrane region" description="Helical" evidence="5">
    <location>
        <begin position="296"/>
        <end position="318"/>
    </location>
</feature>
<evidence type="ECO:0000256" key="2">
    <source>
        <dbReference type="ARBA" id="ARBA00022692"/>
    </source>
</evidence>
<feature type="transmembrane region" description="Helical" evidence="5">
    <location>
        <begin position="82"/>
        <end position="100"/>
    </location>
</feature>
<dbReference type="Pfam" id="PF13515">
    <property type="entry name" value="FUSC_2"/>
    <property type="match status" value="1"/>
</dbReference>
<proteinExistence type="predicted"/>
<dbReference type="EMBL" id="BAABKZ010000002">
    <property type="protein sequence ID" value="GAA5092911.1"/>
    <property type="molecule type" value="Genomic_DNA"/>
</dbReference>
<evidence type="ECO:0000256" key="5">
    <source>
        <dbReference type="SAM" id="Phobius"/>
    </source>
</evidence>
<dbReference type="InterPro" id="IPR049453">
    <property type="entry name" value="Memb_transporter_dom"/>
</dbReference>
<sequence length="362" mass="36786">MPHRSAGRRFAAEATHALSSLFHLAPAPSPRWAIGLRAAIAMATPIAVMSLAGRPDLGFQAATGAFVALYATHLPVTERLRVLPFVAGALLAASVLGALAGPSAVAALVGLAVVSIAAAAAMFGFRVGPPGPLFVVLVFGLSAHIVASGADAATYVAAVACGILFAALVSLTPLLMPSRRRVPARPLRQVLPGPAWPPGERVLLIRVASVTVAGIALGLVLDPDRAYWIVGAAVAVVGVAADRRAAFTRGLHRMIGTIVGAGAYLLLAPLPLPALWLALVLAALQFTIELFVVRNYALALVFITPLVLLLTGAATGAVDTVAVAAERVIDTLAGAALGALSGVLHPRDDGAADDAPHKVARG</sequence>
<evidence type="ECO:0000313" key="7">
    <source>
        <dbReference type="EMBL" id="GAA5092911.1"/>
    </source>
</evidence>
<feature type="transmembrane region" description="Helical" evidence="5">
    <location>
        <begin position="227"/>
        <end position="246"/>
    </location>
</feature>
<accession>A0ABP9MCH9</accession>
<evidence type="ECO:0000256" key="1">
    <source>
        <dbReference type="ARBA" id="ARBA00004141"/>
    </source>
</evidence>
<gene>
    <name evidence="7" type="ORF">GCM10025760_22250</name>
</gene>
<feature type="transmembrane region" description="Helical" evidence="5">
    <location>
        <begin position="132"/>
        <end position="150"/>
    </location>
</feature>
<keyword evidence="3 5" id="KW-1133">Transmembrane helix</keyword>
<evidence type="ECO:0000313" key="8">
    <source>
        <dbReference type="Proteomes" id="UP001501407"/>
    </source>
</evidence>
<evidence type="ECO:0000256" key="4">
    <source>
        <dbReference type="ARBA" id="ARBA00023136"/>
    </source>
</evidence>
<feature type="domain" description="Integral membrane bound transporter" evidence="6">
    <location>
        <begin position="215"/>
        <end position="340"/>
    </location>
</feature>
<feature type="transmembrane region" description="Helical" evidence="5">
    <location>
        <begin position="156"/>
        <end position="176"/>
    </location>
</feature>
<dbReference type="Proteomes" id="UP001501407">
    <property type="component" value="Unassembled WGS sequence"/>
</dbReference>
<feature type="transmembrane region" description="Helical" evidence="5">
    <location>
        <begin position="258"/>
        <end position="284"/>
    </location>
</feature>
<name>A0ABP9MCH9_9MICO</name>
<evidence type="ECO:0000256" key="3">
    <source>
        <dbReference type="ARBA" id="ARBA00022989"/>
    </source>
</evidence>
<dbReference type="RefSeq" id="WP_194414629.1">
    <property type="nucleotide sequence ID" value="NZ_BAABKZ010000002.1"/>
</dbReference>
<comment type="subcellular location">
    <subcellularLocation>
        <location evidence="1">Membrane</location>
        <topology evidence="1">Multi-pass membrane protein</topology>
    </subcellularLocation>
</comment>
<organism evidence="7 8">
    <name type="scientific">Microbacterium yannicii</name>
    <dbReference type="NCBI Taxonomy" id="671622"/>
    <lineage>
        <taxon>Bacteria</taxon>
        <taxon>Bacillati</taxon>
        <taxon>Actinomycetota</taxon>
        <taxon>Actinomycetes</taxon>
        <taxon>Micrococcales</taxon>
        <taxon>Microbacteriaceae</taxon>
        <taxon>Microbacterium</taxon>
    </lineage>
</organism>